<dbReference type="InterPro" id="IPR029058">
    <property type="entry name" value="AB_hydrolase_fold"/>
</dbReference>
<reference evidence="3" key="1">
    <citation type="submission" date="2009-09" db="EMBL/GenBank/DDBJ databases">
        <title>The complete genome of Nakamurella multipartita DSM 44233.</title>
        <authorList>
            <consortium name="US DOE Joint Genome Institute (JGI-PGF)"/>
            <person name="Lucas S."/>
            <person name="Copeland A."/>
            <person name="Lapidus A."/>
            <person name="Glavina del Rio T."/>
            <person name="Dalin E."/>
            <person name="Tice H."/>
            <person name="Bruce D."/>
            <person name="Goodwin L."/>
            <person name="Pitluck S."/>
            <person name="Kyrpides N."/>
            <person name="Mavromatis K."/>
            <person name="Ivanova N."/>
            <person name="Ovchinnikova G."/>
            <person name="Sims D."/>
            <person name="Meincke L."/>
            <person name="Brettin T."/>
            <person name="Detter J.C."/>
            <person name="Han C."/>
            <person name="Larimer F."/>
            <person name="Land M."/>
            <person name="Hauser L."/>
            <person name="Markowitz V."/>
            <person name="Cheng J.-F."/>
            <person name="Hugenholtz P."/>
            <person name="Woyke T."/>
            <person name="Wu D."/>
            <person name="Klenk H.-P."/>
            <person name="Eisen J.A."/>
        </authorList>
    </citation>
    <scope>NUCLEOTIDE SEQUENCE [LARGE SCALE GENOMIC DNA]</scope>
    <source>
        <strain evidence="3">ATCC 700099 / DSM 44233 / CIP 104796 / JCM 9543 / NBRC 105858 / Y-104</strain>
    </source>
</reference>
<feature type="domain" description="AB hydrolase-1" evidence="1">
    <location>
        <begin position="24"/>
        <end position="273"/>
    </location>
</feature>
<dbReference type="HOGENOM" id="CLU_020336_49_0_11"/>
<sequence>MQTMTLADGRELSYDSYGDPDGEPVIFCHGLSDSRLIRNPDAVLNDSLGVRVFVADQPGVGGSTPQRGRTMADWGPDMEQLADHVGLDRFAVAGHSGGGPHALAIAAHLPDRVVGGVLASPVGPFDEDGFAKMLVMRDLKLIVKLRHLHHVLRWAYRSDVRKAKQDIGTFVESMAEDDPSDAQTFLSDPAQREMFEANFTAGMVQDEEGLYEMTMALWHWGFELEDVLQPFDVFYGDADQIISPQMPIHVAERLPRATLHVWRGAGHYGFVDRDRWAQFWAPLAAGDRMADQDLPNGHADKR</sequence>
<dbReference type="Gene3D" id="3.40.50.1820">
    <property type="entry name" value="alpha/beta hydrolase"/>
    <property type="match status" value="1"/>
</dbReference>
<organism evidence="2 3">
    <name type="scientific">Nakamurella multipartita (strain ATCC 700099 / DSM 44233 / CIP 104796 / JCM 9543 / NBRC 105858 / Y-104)</name>
    <name type="common">Microsphaera multipartita</name>
    <dbReference type="NCBI Taxonomy" id="479431"/>
    <lineage>
        <taxon>Bacteria</taxon>
        <taxon>Bacillati</taxon>
        <taxon>Actinomycetota</taxon>
        <taxon>Actinomycetes</taxon>
        <taxon>Nakamurellales</taxon>
        <taxon>Nakamurellaceae</taxon>
        <taxon>Nakamurella</taxon>
    </lineage>
</organism>
<name>C8X7M2_NAKMY</name>
<dbReference type="SUPFAM" id="SSF53474">
    <property type="entry name" value="alpha/beta-Hydrolases"/>
    <property type="match status" value="1"/>
</dbReference>
<dbReference type="STRING" id="479431.Namu_2625"/>
<accession>C8X7M2</accession>
<gene>
    <name evidence="2" type="ordered locus">Namu_2625</name>
</gene>
<dbReference type="Proteomes" id="UP000002218">
    <property type="component" value="Chromosome"/>
</dbReference>
<dbReference type="PANTHER" id="PTHR45763">
    <property type="entry name" value="HYDROLASE, ALPHA/BETA FOLD FAMILY PROTEIN, EXPRESSED-RELATED"/>
    <property type="match status" value="1"/>
</dbReference>
<evidence type="ECO:0000313" key="3">
    <source>
        <dbReference type="Proteomes" id="UP000002218"/>
    </source>
</evidence>
<evidence type="ECO:0000259" key="1">
    <source>
        <dbReference type="Pfam" id="PF00561"/>
    </source>
</evidence>
<proteinExistence type="predicted"/>
<dbReference type="KEGG" id="nml:Namu_2625"/>
<dbReference type="AlphaFoldDB" id="C8X7M2"/>
<dbReference type="InParanoid" id="C8X7M2"/>
<dbReference type="InterPro" id="IPR000073">
    <property type="entry name" value="AB_hydrolase_1"/>
</dbReference>
<keyword evidence="2" id="KW-0378">Hydrolase</keyword>
<dbReference type="Pfam" id="PF00561">
    <property type="entry name" value="Abhydrolase_1"/>
    <property type="match status" value="1"/>
</dbReference>
<dbReference type="PANTHER" id="PTHR45763:SF46">
    <property type="entry name" value="AB HYDROLASE-1 DOMAIN-CONTAINING PROTEIN"/>
    <property type="match status" value="1"/>
</dbReference>
<dbReference type="EMBL" id="CP001737">
    <property type="protein sequence ID" value="ACV78975.1"/>
    <property type="molecule type" value="Genomic_DNA"/>
</dbReference>
<dbReference type="RefSeq" id="WP_015747856.1">
    <property type="nucleotide sequence ID" value="NC_013235.1"/>
</dbReference>
<dbReference type="GO" id="GO:0016787">
    <property type="term" value="F:hydrolase activity"/>
    <property type="evidence" value="ECO:0007669"/>
    <property type="project" value="UniProtKB-KW"/>
</dbReference>
<reference evidence="2 3" key="2">
    <citation type="journal article" date="2010" name="Stand. Genomic Sci.">
        <title>Complete genome sequence of Nakamurella multipartita type strain (Y-104).</title>
        <authorList>
            <person name="Tice H."/>
            <person name="Mayilraj S."/>
            <person name="Sims D."/>
            <person name="Lapidus A."/>
            <person name="Nolan M."/>
            <person name="Lucas S."/>
            <person name="Glavina Del Rio T."/>
            <person name="Copeland A."/>
            <person name="Cheng J.F."/>
            <person name="Meincke L."/>
            <person name="Bruce D."/>
            <person name="Goodwin L."/>
            <person name="Pitluck S."/>
            <person name="Ivanova N."/>
            <person name="Mavromatis K."/>
            <person name="Ovchinnikova G."/>
            <person name="Pati A."/>
            <person name="Chen A."/>
            <person name="Palaniappan K."/>
            <person name="Land M."/>
            <person name="Hauser L."/>
            <person name="Chang Y.J."/>
            <person name="Jeffries C.D."/>
            <person name="Detter J.C."/>
            <person name="Brettin T."/>
            <person name="Rohde M."/>
            <person name="Goker M."/>
            <person name="Bristow J."/>
            <person name="Eisen J.A."/>
            <person name="Markowitz V."/>
            <person name="Hugenholtz P."/>
            <person name="Kyrpides N.C."/>
            <person name="Klenk H.P."/>
            <person name="Chen F."/>
        </authorList>
    </citation>
    <scope>NUCLEOTIDE SEQUENCE [LARGE SCALE GENOMIC DNA]</scope>
    <source>
        <strain evidence="3">ATCC 700099 / DSM 44233 / CIP 104796 / JCM 9543 / NBRC 105858 / Y-104</strain>
    </source>
</reference>
<evidence type="ECO:0000313" key="2">
    <source>
        <dbReference type="EMBL" id="ACV78975.1"/>
    </source>
</evidence>
<keyword evidence="3" id="KW-1185">Reference proteome</keyword>
<dbReference type="eggNOG" id="COG2267">
    <property type="taxonomic scope" value="Bacteria"/>
</dbReference>
<protein>
    <submittedName>
        <fullName evidence="2">Alpha/beta hydrolase fold protein</fullName>
    </submittedName>
</protein>
<dbReference type="OrthoDB" id="9800988at2"/>